<dbReference type="Proteomes" id="UP000504634">
    <property type="component" value="Unplaced"/>
</dbReference>
<organism evidence="3 4">
    <name type="scientific">Drosophila lebanonensis</name>
    <name type="common">Fruit fly</name>
    <name type="synonym">Scaptodrosophila lebanonensis</name>
    <dbReference type="NCBI Taxonomy" id="7225"/>
    <lineage>
        <taxon>Eukaryota</taxon>
        <taxon>Metazoa</taxon>
        <taxon>Ecdysozoa</taxon>
        <taxon>Arthropoda</taxon>
        <taxon>Hexapoda</taxon>
        <taxon>Insecta</taxon>
        <taxon>Pterygota</taxon>
        <taxon>Neoptera</taxon>
        <taxon>Endopterygota</taxon>
        <taxon>Diptera</taxon>
        <taxon>Brachycera</taxon>
        <taxon>Muscomorpha</taxon>
        <taxon>Ephydroidea</taxon>
        <taxon>Drosophilidae</taxon>
        <taxon>Scaptodrosophila</taxon>
    </lineage>
</organism>
<gene>
    <name evidence="4" type="primary">LOC115626914</name>
</gene>
<dbReference type="AlphaFoldDB" id="A0A6J2TQH8"/>
<dbReference type="SUPFAM" id="SSF50978">
    <property type="entry name" value="WD40 repeat-like"/>
    <property type="match status" value="1"/>
</dbReference>
<evidence type="ECO:0000256" key="2">
    <source>
        <dbReference type="ARBA" id="ARBA00022737"/>
    </source>
</evidence>
<dbReference type="Pfam" id="PF00400">
    <property type="entry name" value="WD40"/>
    <property type="match status" value="3"/>
</dbReference>
<name>A0A6J2TQH8_DROLE</name>
<dbReference type="GeneID" id="115626914"/>
<sequence>MAMLPPDPVYSLRCSEMDAVSSVCFHGNERLLAGTIKGNVFMWNLQTNRPAFHFKVGEQPITSLHHSPERLVTQEKGGTVTLWTMSNNCYARDRTISGNYLGYCHSAMHMSPNNPHGSVKLFYPCDRSTIGVLHITDPTEPIQKLVPYGPNLPQLGAVSCFTSFEFSSNLFLLAGYESGHFLTWNVTLGTVVDMIAGLGPQPTTVDYDLVTNRGVIGGASDKITVFSYQRPPTIKVLRGTELLVRNAGLNCVRIRGDRKVFASAGWDGRIRIFSWKSMRSLAVLLQHKHGSIMDLAFSPQKVAMWGAPIMAAAGMDGQISLWSLYN</sequence>
<evidence type="ECO:0000313" key="3">
    <source>
        <dbReference type="Proteomes" id="UP000504634"/>
    </source>
</evidence>
<protein>
    <submittedName>
        <fullName evidence="4">Guanine nucleotide-binding protein subunit beta-like protein 1</fullName>
    </submittedName>
</protein>
<dbReference type="SMART" id="SM00320">
    <property type="entry name" value="WD40"/>
    <property type="match status" value="4"/>
</dbReference>
<proteinExistence type="predicted"/>
<dbReference type="InterPro" id="IPR015943">
    <property type="entry name" value="WD40/YVTN_repeat-like_dom_sf"/>
</dbReference>
<dbReference type="PANTHER" id="PTHR19854:SF1">
    <property type="entry name" value="GUANINE NUCLEOTIDE-BINDING PROTEIN SUBUNIT BETA-LIKE PROTEIN 1"/>
    <property type="match status" value="1"/>
</dbReference>
<dbReference type="Gene3D" id="2.130.10.10">
    <property type="entry name" value="YVTN repeat-like/Quinoprotein amine dehydrogenase"/>
    <property type="match status" value="2"/>
</dbReference>
<keyword evidence="3" id="KW-1185">Reference proteome</keyword>
<dbReference type="RefSeq" id="XP_030378284.1">
    <property type="nucleotide sequence ID" value="XM_030522424.1"/>
</dbReference>
<evidence type="ECO:0000256" key="1">
    <source>
        <dbReference type="ARBA" id="ARBA00022574"/>
    </source>
</evidence>
<reference evidence="4" key="1">
    <citation type="submission" date="2025-08" db="UniProtKB">
        <authorList>
            <consortium name="RefSeq"/>
        </authorList>
    </citation>
    <scope>IDENTIFICATION</scope>
    <source>
        <strain evidence="4">11010-0011.00</strain>
        <tissue evidence="4">Whole body</tissue>
    </source>
</reference>
<dbReference type="PANTHER" id="PTHR19854">
    <property type="entry name" value="TRANSDUCIN BETA-LIKE 3"/>
    <property type="match status" value="1"/>
</dbReference>
<dbReference type="OrthoDB" id="7668193at2759"/>
<dbReference type="InterPro" id="IPR001680">
    <property type="entry name" value="WD40_rpt"/>
</dbReference>
<dbReference type="InterPro" id="IPR036322">
    <property type="entry name" value="WD40_repeat_dom_sf"/>
</dbReference>
<evidence type="ECO:0000313" key="4">
    <source>
        <dbReference type="RefSeq" id="XP_030378284.1"/>
    </source>
</evidence>
<keyword evidence="2" id="KW-0677">Repeat</keyword>
<keyword evidence="1" id="KW-0853">WD repeat</keyword>
<accession>A0A6J2TQH8</accession>